<sequence length="257" mass="28199">MSQARRLTGPKKYLAVVLAILFILLIWQAAAWSLPAFLMPGIPTVFERLLATIQQPEFREGLYGSMSRLGSGYSFALLFGIGFGLVGGVLFFFREILRSAIVILQSIPSIAWVPLFLIVMGFGNLPIIVVVALAAFFPMALSVMNATESVQPVHVAAARVMGASRWQLLRRVYLPAVMPELITGAQLAFGNAWRALISAEMLIGFGQGLGRSLAYSGEIADMVGVMMNILVIAILATLIDQVVLEKFKQRMLRYQYV</sequence>
<dbReference type="CDD" id="cd06261">
    <property type="entry name" value="TM_PBP2"/>
    <property type="match status" value="1"/>
</dbReference>
<dbReference type="PANTHER" id="PTHR30151">
    <property type="entry name" value="ALKANE SULFONATE ABC TRANSPORTER-RELATED, MEMBRANE SUBUNIT"/>
    <property type="match status" value="1"/>
</dbReference>
<evidence type="ECO:0000256" key="7">
    <source>
        <dbReference type="RuleBase" id="RU363032"/>
    </source>
</evidence>
<feature type="transmembrane region" description="Helical" evidence="7">
    <location>
        <begin position="125"/>
        <end position="147"/>
    </location>
</feature>
<dbReference type="InterPro" id="IPR000515">
    <property type="entry name" value="MetI-like"/>
</dbReference>
<keyword evidence="2 7" id="KW-0813">Transport</keyword>
<reference evidence="9 10" key="1">
    <citation type="submission" date="2014-03" db="EMBL/GenBank/DDBJ databases">
        <title>Complete genome sequence of Pseudomonas stutzeri 19SMN4.</title>
        <authorList>
            <person name="Brunet-Galmes I."/>
            <person name="Nogales B."/>
            <person name="Busquets A."/>
            <person name="Pena A."/>
            <person name="Gomila M."/>
            <person name="Garcia-Valdes E."/>
            <person name="Lalucat J."/>
            <person name="Bennasar A."/>
            <person name="Bosch R."/>
        </authorList>
    </citation>
    <scope>NUCLEOTIDE SEQUENCE [LARGE SCALE GENOMIC DNA]</scope>
    <source>
        <strain evidence="9 10">19SMN4</strain>
    </source>
</reference>
<dbReference type="SUPFAM" id="SSF161098">
    <property type="entry name" value="MetI-like"/>
    <property type="match status" value="1"/>
</dbReference>
<dbReference type="KEGG" id="pstu:UIB01_12900"/>
<feature type="transmembrane region" description="Helical" evidence="7">
    <location>
        <begin position="222"/>
        <end position="244"/>
    </location>
</feature>
<proteinExistence type="inferred from homology"/>
<dbReference type="Pfam" id="PF00528">
    <property type="entry name" value="BPD_transp_1"/>
    <property type="match status" value="1"/>
</dbReference>
<keyword evidence="3" id="KW-1003">Cell membrane</keyword>
<dbReference type="PROSITE" id="PS50928">
    <property type="entry name" value="ABC_TM1"/>
    <property type="match status" value="1"/>
</dbReference>
<dbReference type="Proteomes" id="UP000025238">
    <property type="component" value="Chromosome"/>
</dbReference>
<dbReference type="PANTHER" id="PTHR30151:SF40">
    <property type="entry name" value="TRANSPORT SYSTEM INTEGRAL MEMBRANE PROTEIN"/>
    <property type="match status" value="1"/>
</dbReference>
<evidence type="ECO:0000256" key="1">
    <source>
        <dbReference type="ARBA" id="ARBA00004651"/>
    </source>
</evidence>
<evidence type="ECO:0000313" key="9">
    <source>
        <dbReference type="EMBL" id="AHY43329.1"/>
    </source>
</evidence>
<evidence type="ECO:0000256" key="6">
    <source>
        <dbReference type="ARBA" id="ARBA00023136"/>
    </source>
</evidence>
<evidence type="ECO:0000256" key="3">
    <source>
        <dbReference type="ARBA" id="ARBA00022475"/>
    </source>
</evidence>
<dbReference type="EMBL" id="CP007509">
    <property type="protein sequence ID" value="AHY43329.1"/>
    <property type="molecule type" value="Genomic_DNA"/>
</dbReference>
<feature type="domain" description="ABC transmembrane type-1" evidence="8">
    <location>
        <begin position="62"/>
        <end position="244"/>
    </location>
</feature>
<organism evidence="9 10">
    <name type="scientific">Stutzerimonas stutzeri</name>
    <name type="common">Pseudomonas stutzeri</name>
    <dbReference type="NCBI Taxonomy" id="316"/>
    <lineage>
        <taxon>Bacteria</taxon>
        <taxon>Pseudomonadati</taxon>
        <taxon>Pseudomonadota</taxon>
        <taxon>Gammaproteobacteria</taxon>
        <taxon>Pseudomonadales</taxon>
        <taxon>Pseudomonadaceae</taxon>
        <taxon>Stutzerimonas</taxon>
    </lineage>
</organism>
<evidence type="ECO:0000256" key="4">
    <source>
        <dbReference type="ARBA" id="ARBA00022692"/>
    </source>
</evidence>
<evidence type="ECO:0000256" key="5">
    <source>
        <dbReference type="ARBA" id="ARBA00022989"/>
    </source>
</evidence>
<dbReference type="GO" id="GO:0055085">
    <property type="term" value="P:transmembrane transport"/>
    <property type="evidence" value="ECO:0007669"/>
    <property type="project" value="InterPro"/>
</dbReference>
<feature type="transmembrane region" description="Helical" evidence="7">
    <location>
        <begin position="72"/>
        <end position="93"/>
    </location>
</feature>
<comment type="similarity">
    <text evidence="7">Belongs to the binding-protein-dependent transport system permease family.</text>
</comment>
<keyword evidence="6 7" id="KW-0472">Membrane</keyword>
<accession>A0A023WU34</accession>
<keyword evidence="4 7" id="KW-0812">Transmembrane</keyword>
<dbReference type="OrthoDB" id="8138334at2"/>
<evidence type="ECO:0000259" key="8">
    <source>
        <dbReference type="PROSITE" id="PS50928"/>
    </source>
</evidence>
<dbReference type="InterPro" id="IPR035906">
    <property type="entry name" value="MetI-like_sf"/>
</dbReference>
<evidence type="ECO:0000256" key="2">
    <source>
        <dbReference type="ARBA" id="ARBA00022448"/>
    </source>
</evidence>
<comment type="subcellular location">
    <subcellularLocation>
        <location evidence="1 7">Cell membrane</location>
        <topology evidence="1 7">Multi-pass membrane protein</topology>
    </subcellularLocation>
</comment>
<gene>
    <name evidence="9" type="ORF">UIB01_12900</name>
</gene>
<protein>
    <submittedName>
        <fullName evidence="9">ABC transporter permease</fullName>
    </submittedName>
</protein>
<name>A0A023WU34_STUST</name>
<dbReference type="GO" id="GO:0005886">
    <property type="term" value="C:plasma membrane"/>
    <property type="evidence" value="ECO:0007669"/>
    <property type="project" value="UniProtKB-SubCell"/>
</dbReference>
<keyword evidence="5 7" id="KW-1133">Transmembrane helix</keyword>
<dbReference type="Gene3D" id="1.10.3720.10">
    <property type="entry name" value="MetI-like"/>
    <property type="match status" value="1"/>
</dbReference>
<dbReference type="AlphaFoldDB" id="A0A023WU34"/>
<evidence type="ECO:0000313" key="10">
    <source>
        <dbReference type="Proteomes" id="UP000025238"/>
    </source>
</evidence>
<dbReference type="PATRIC" id="fig|316.97.peg.2580"/>